<feature type="non-terminal residue" evidence="1">
    <location>
        <position position="1"/>
    </location>
</feature>
<dbReference type="AlphaFoldDB" id="A0A0B7KGA5"/>
<evidence type="ECO:0000313" key="1">
    <source>
        <dbReference type="EMBL" id="CEO53945.1"/>
    </source>
</evidence>
<feature type="non-terminal residue" evidence="1">
    <location>
        <position position="250"/>
    </location>
</feature>
<dbReference type="SUPFAM" id="SSF48452">
    <property type="entry name" value="TPR-like"/>
    <property type="match status" value="1"/>
</dbReference>
<proteinExistence type="predicted"/>
<organism evidence="1">
    <name type="scientific">Bionectria ochroleuca</name>
    <name type="common">Gliocladium roseum</name>
    <dbReference type="NCBI Taxonomy" id="29856"/>
    <lineage>
        <taxon>Eukaryota</taxon>
        <taxon>Fungi</taxon>
        <taxon>Dikarya</taxon>
        <taxon>Ascomycota</taxon>
        <taxon>Pezizomycotina</taxon>
        <taxon>Sordariomycetes</taxon>
        <taxon>Hypocreomycetidae</taxon>
        <taxon>Hypocreales</taxon>
        <taxon>Bionectriaceae</taxon>
        <taxon>Clonostachys</taxon>
    </lineage>
</organism>
<sequence>NEAIFSFKIVLKRYEPFGLSICRRVPAVLLSRPDTITGDIRTQFGPILEAIRNSGVTSVHEILSIAQSRNPLDWLSLVILLDKITRNSYRERLCFTYFDPLAQQLSLEAIKRGIPDTAPEIRWVFLHRNSLNMPLMHSEDLPAQIKAGLEFEQMNQDMLSLVEETGVADEYEKRARDVVQADPEAAKKMGEIDREFEENHLMIIEKFGWYPHRNQALGRELTLEEIEFLQNGGDTFGSQGGAMQGFRIST</sequence>
<dbReference type="InterPro" id="IPR010323">
    <property type="entry name" value="DUF924"/>
</dbReference>
<accession>A0A0B7KGA5</accession>
<gene>
    <name evidence="1" type="ORF">BN869_000010003_1</name>
</gene>
<reference evidence="1" key="1">
    <citation type="submission" date="2015-01" db="EMBL/GenBank/DDBJ databases">
        <authorList>
            <person name="Durling Mikael"/>
        </authorList>
    </citation>
    <scope>NUCLEOTIDE SEQUENCE</scope>
</reference>
<name>A0A0B7KGA5_BIOOC</name>
<dbReference type="InterPro" id="IPR011990">
    <property type="entry name" value="TPR-like_helical_dom_sf"/>
</dbReference>
<dbReference type="EMBL" id="CDPU01000039">
    <property type="protein sequence ID" value="CEO53945.1"/>
    <property type="molecule type" value="Genomic_DNA"/>
</dbReference>
<dbReference type="Gene3D" id="1.20.58.320">
    <property type="entry name" value="TPR-like"/>
    <property type="match status" value="1"/>
</dbReference>
<protein>
    <submittedName>
        <fullName evidence="1">Uncharacterized protein</fullName>
    </submittedName>
</protein>
<dbReference type="Pfam" id="PF06041">
    <property type="entry name" value="DUF924"/>
    <property type="match status" value="1"/>
</dbReference>
<dbReference type="Gene3D" id="1.25.40.10">
    <property type="entry name" value="Tetratricopeptide repeat domain"/>
    <property type="match status" value="1"/>
</dbReference>